<dbReference type="GO" id="GO:0015074">
    <property type="term" value="P:DNA integration"/>
    <property type="evidence" value="ECO:0007669"/>
    <property type="project" value="UniProtKB-KW"/>
</dbReference>
<keyword evidence="4" id="KW-0233">DNA recombination</keyword>
<dbReference type="InterPro" id="IPR050808">
    <property type="entry name" value="Phage_Integrase"/>
</dbReference>
<keyword evidence="3 5" id="KW-0238">DNA-binding</keyword>
<gene>
    <name evidence="8" type="ORF">F955_00875</name>
</gene>
<evidence type="ECO:0000313" key="9">
    <source>
        <dbReference type="Proteomes" id="UP000018440"/>
    </source>
</evidence>
<dbReference type="Gene3D" id="1.10.443.10">
    <property type="entry name" value="Intergrase catalytic core"/>
    <property type="match status" value="1"/>
</dbReference>
<dbReference type="Pfam" id="PF00589">
    <property type="entry name" value="Phage_integrase"/>
    <property type="match status" value="1"/>
</dbReference>
<dbReference type="InterPro" id="IPR010998">
    <property type="entry name" value="Integrase_recombinase_N"/>
</dbReference>
<feature type="domain" description="Tyr recombinase" evidence="6">
    <location>
        <begin position="210"/>
        <end position="403"/>
    </location>
</feature>
<feature type="domain" description="Core-binding (CB)" evidence="7">
    <location>
        <begin position="103"/>
        <end position="185"/>
    </location>
</feature>
<dbReference type="Pfam" id="PF13356">
    <property type="entry name" value="Arm-DNA-bind_3"/>
    <property type="match status" value="1"/>
</dbReference>
<dbReference type="RefSeq" id="WP_004891428.1">
    <property type="nucleotide sequence ID" value="NZ_KB849575.1"/>
</dbReference>
<dbReference type="InterPro" id="IPR002104">
    <property type="entry name" value="Integrase_catalytic"/>
</dbReference>
<dbReference type="EMBL" id="APPQ01000020">
    <property type="protein sequence ID" value="ENV45205.1"/>
    <property type="molecule type" value="Genomic_DNA"/>
</dbReference>
<dbReference type="InterPro" id="IPR038488">
    <property type="entry name" value="Integrase_DNA-bd_sf"/>
</dbReference>
<evidence type="ECO:0000256" key="4">
    <source>
        <dbReference type="ARBA" id="ARBA00023172"/>
    </source>
</evidence>
<keyword evidence="2" id="KW-0229">DNA integration</keyword>
<name>N9ANA5_9GAMM</name>
<dbReference type="Gene3D" id="1.10.150.130">
    <property type="match status" value="1"/>
</dbReference>
<dbReference type="InterPro" id="IPR011010">
    <property type="entry name" value="DNA_brk_join_enz"/>
</dbReference>
<dbReference type="GO" id="GO:0006310">
    <property type="term" value="P:DNA recombination"/>
    <property type="evidence" value="ECO:0007669"/>
    <property type="project" value="UniProtKB-KW"/>
</dbReference>
<dbReference type="PATRIC" id="fig|1217988.3.peg.845"/>
<dbReference type="HOGENOM" id="CLU_027562_0_1_6"/>
<sequence>MAIKVIPLTDTKCASAKPKDTEYPLHDGDGLILLVRPSGTKSWQFKYKNKIADKVSKMTLGTYPELSLAKAREYRSAYRTMLAEGLDPKEQKHLQNQKKDNQHTFKKITLAWLEVYAKKAELDEETKHKRLRKFENHVFPILQDKLIEKITLKELMNLLNRIYEKSADHAQRIRADLILIYAYALQHGFIETNIARDLKDTLDLSAPKKHRATFKSLDEIPNLIKGIKKDTGHFLTKSCLKLVLHTFLRSSEVRYARWTEIDFKKKQWRVPARRELIEGIKYSNRGAKSRREHLVPLSPQVIEILKEIYTYSGNCNHVFPSVKDKNKFLSGEAPNNALKRMGYDKEEICLHGFRALARSSLAEMGLFQRDALEKQMSHIEKNDTVGAYTHIAEYLEERRKIMNIWSNWLTYIENNPYITPHEYGDLLNLKSKEKMNEALLSE</sequence>
<dbReference type="InterPro" id="IPR044068">
    <property type="entry name" value="CB"/>
</dbReference>
<accession>N9ANA5</accession>
<dbReference type="GO" id="GO:0003677">
    <property type="term" value="F:DNA binding"/>
    <property type="evidence" value="ECO:0007669"/>
    <property type="project" value="UniProtKB-UniRule"/>
</dbReference>
<proteinExistence type="inferred from homology"/>
<reference evidence="8 9" key="1">
    <citation type="submission" date="2013-02" db="EMBL/GenBank/DDBJ databases">
        <title>The Genome Sequence of Acinetobacter schindleri CIP 107287.</title>
        <authorList>
            <consortium name="The Broad Institute Genome Sequencing Platform"/>
            <consortium name="The Broad Institute Genome Sequencing Center for Infectious Disease"/>
            <person name="Cerqueira G."/>
            <person name="Feldgarden M."/>
            <person name="Courvalin P."/>
            <person name="Perichon B."/>
            <person name="Grillot-Courvalin C."/>
            <person name="Clermont D."/>
            <person name="Rocha E."/>
            <person name="Yoon E.-J."/>
            <person name="Nemec A."/>
            <person name="Walker B."/>
            <person name="Young S.K."/>
            <person name="Zeng Q."/>
            <person name="Gargeya S."/>
            <person name="Fitzgerald M."/>
            <person name="Haas B."/>
            <person name="Abouelleil A."/>
            <person name="Alvarado L."/>
            <person name="Arachchi H.M."/>
            <person name="Berlin A.M."/>
            <person name="Chapman S.B."/>
            <person name="Dewar J."/>
            <person name="Goldberg J."/>
            <person name="Griggs A."/>
            <person name="Gujja S."/>
            <person name="Hansen M."/>
            <person name="Howarth C."/>
            <person name="Imamovic A."/>
            <person name="Larimer J."/>
            <person name="McCowan C."/>
            <person name="Murphy C."/>
            <person name="Neiman D."/>
            <person name="Pearson M."/>
            <person name="Priest M."/>
            <person name="Roberts A."/>
            <person name="Saif S."/>
            <person name="Shea T."/>
            <person name="Sisk P."/>
            <person name="Sykes S."/>
            <person name="Wortman J."/>
            <person name="Nusbaum C."/>
            <person name="Birren B."/>
        </authorList>
    </citation>
    <scope>NUCLEOTIDE SEQUENCE [LARGE SCALE GENOMIC DNA]</scope>
    <source>
        <strain evidence="8 9">CIP 107287</strain>
    </source>
</reference>
<protein>
    <recommendedName>
        <fullName evidence="10">Tyr recombinase domain-containing protein</fullName>
    </recommendedName>
</protein>
<dbReference type="Proteomes" id="UP000018440">
    <property type="component" value="Unassembled WGS sequence"/>
</dbReference>
<evidence type="ECO:0000313" key="8">
    <source>
        <dbReference type="EMBL" id="ENV45205.1"/>
    </source>
</evidence>
<dbReference type="InterPro" id="IPR025166">
    <property type="entry name" value="Integrase_DNA_bind_dom"/>
</dbReference>
<organism evidence="8 9">
    <name type="scientific">Acinetobacter schindleri CIP 107287</name>
    <dbReference type="NCBI Taxonomy" id="1217988"/>
    <lineage>
        <taxon>Bacteria</taxon>
        <taxon>Pseudomonadati</taxon>
        <taxon>Pseudomonadota</taxon>
        <taxon>Gammaproteobacteria</taxon>
        <taxon>Moraxellales</taxon>
        <taxon>Moraxellaceae</taxon>
        <taxon>Acinetobacter</taxon>
    </lineage>
</organism>
<dbReference type="PROSITE" id="PS51898">
    <property type="entry name" value="TYR_RECOMBINASE"/>
    <property type="match status" value="1"/>
</dbReference>
<comment type="caution">
    <text evidence="8">The sequence shown here is derived from an EMBL/GenBank/DDBJ whole genome shotgun (WGS) entry which is preliminary data.</text>
</comment>
<evidence type="ECO:0000259" key="7">
    <source>
        <dbReference type="PROSITE" id="PS51900"/>
    </source>
</evidence>
<dbReference type="Gene3D" id="3.30.160.390">
    <property type="entry name" value="Integrase, DNA-binding domain"/>
    <property type="match status" value="1"/>
</dbReference>
<dbReference type="InterPro" id="IPR013762">
    <property type="entry name" value="Integrase-like_cat_sf"/>
</dbReference>
<dbReference type="PANTHER" id="PTHR30629">
    <property type="entry name" value="PROPHAGE INTEGRASE"/>
    <property type="match status" value="1"/>
</dbReference>
<dbReference type="SUPFAM" id="SSF56349">
    <property type="entry name" value="DNA breaking-rejoining enzymes"/>
    <property type="match status" value="1"/>
</dbReference>
<evidence type="ECO:0000256" key="5">
    <source>
        <dbReference type="PROSITE-ProRule" id="PRU01248"/>
    </source>
</evidence>
<evidence type="ECO:0000256" key="1">
    <source>
        <dbReference type="ARBA" id="ARBA00008857"/>
    </source>
</evidence>
<dbReference type="PANTHER" id="PTHR30629:SF2">
    <property type="entry name" value="PROPHAGE INTEGRASE INTS-RELATED"/>
    <property type="match status" value="1"/>
</dbReference>
<evidence type="ECO:0000259" key="6">
    <source>
        <dbReference type="PROSITE" id="PS51898"/>
    </source>
</evidence>
<evidence type="ECO:0000256" key="2">
    <source>
        <dbReference type="ARBA" id="ARBA00022908"/>
    </source>
</evidence>
<dbReference type="AlphaFoldDB" id="N9ANA5"/>
<evidence type="ECO:0008006" key="10">
    <source>
        <dbReference type="Google" id="ProtNLM"/>
    </source>
</evidence>
<dbReference type="CDD" id="cd00801">
    <property type="entry name" value="INT_P4_C"/>
    <property type="match status" value="1"/>
</dbReference>
<dbReference type="Pfam" id="PF22022">
    <property type="entry name" value="Phage_int_M"/>
    <property type="match status" value="1"/>
</dbReference>
<evidence type="ECO:0000256" key="3">
    <source>
        <dbReference type="ARBA" id="ARBA00023125"/>
    </source>
</evidence>
<dbReference type="PROSITE" id="PS51900">
    <property type="entry name" value="CB"/>
    <property type="match status" value="1"/>
</dbReference>
<dbReference type="InterPro" id="IPR053876">
    <property type="entry name" value="Phage_int_M"/>
</dbReference>
<comment type="similarity">
    <text evidence="1">Belongs to the 'phage' integrase family.</text>
</comment>